<dbReference type="Proteomes" id="UP000216339">
    <property type="component" value="Unassembled WGS sequence"/>
</dbReference>
<dbReference type="AlphaFoldDB" id="A0A271J0B7"/>
<name>A0A271J0B7_9BACT</name>
<evidence type="ECO:0000313" key="2">
    <source>
        <dbReference type="EMBL" id="PAP76951.1"/>
    </source>
</evidence>
<reference evidence="2 3" key="1">
    <citation type="submission" date="2016-11" db="EMBL/GenBank/DDBJ databases">
        <title>Study of marine rhodopsin-containing bacteria.</title>
        <authorList>
            <person name="Yoshizawa S."/>
            <person name="Kumagai Y."/>
            <person name="Kogure K."/>
        </authorList>
    </citation>
    <scope>NUCLEOTIDE SEQUENCE [LARGE SCALE GENOMIC DNA]</scope>
    <source>
        <strain evidence="2 3">SAORIC-28</strain>
    </source>
</reference>
<keyword evidence="3" id="KW-1185">Reference proteome</keyword>
<accession>A0A271J0B7</accession>
<organism evidence="2 3">
    <name type="scientific">Rubrivirga marina</name>
    <dbReference type="NCBI Taxonomy" id="1196024"/>
    <lineage>
        <taxon>Bacteria</taxon>
        <taxon>Pseudomonadati</taxon>
        <taxon>Rhodothermota</taxon>
        <taxon>Rhodothermia</taxon>
        <taxon>Rhodothermales</taxon>
        <taxon>Rubricoccaceae</taxon>
        <taxon>Rubrivirga</taxon>
    </lineage>
</organism>
<sequence length="566" mass="63732">MNSENNMHNMGDGPHVENASVLRPFSGGSTPGFSVLYDEVRVSESPAVSRVFEVLDREGAVGRQRRDQIRVIVGQLVYNLEHALATERGLQKPAPVWVALNLQSTQGRDRYRREHFSYARIRRILDGLKRLGWIDVYAGRPGWANDGLGKATHLRATMELASILERSDSAEVDGTRSASFAGCSGSRSFLLPKVEVVVLRDKPERPRRSGKKSVEVQYVDNDATRAMRRHLNDLNARLDHSHVTLSVPLGLVHVSGSTVSVLPRRNTSHSISCRGSNPSLDLVNVSDLCHMNLSKISHYTDCGHVSLLHYMHSNSTDRDGIRFVPAYIKKKPEAKYERLKRYLRFDSMHCDVSSGTVTWTLPYAYKQVFRSFSRGSWEKGGRFFAPFQELSKTLREHLTIDGEPTVEVDYPSLHFNLLYHGLGLEMTEEVGRDAYDVGLDVPRTTLKIVANSMLNAPNYQSLYRMLKAKDADPKEVLDLNGHSAKDVVHALKRLHEPIAGYFHSDIGIDLQFVDSRIAERVLSRMTVLPVHDSFVAPRSRVQELRRVMADAYEVVVGRRIALGKPE</sequence>
<feature type="region of interest" description="Disordered" evidence="1">
    <location>
        <begin position="1"/>
        <end position="23"/>
    </location>
</feature>
<protein>
    <submittedName>
        <fullName evidence="2">Uncharacterized protein</fullName>
    </submittedName>
</protein>
<gene>
    <name evidence="2" type="ORF">BSZ37_11165</name>
</gene>
<dbReference type="OrthoDB" id="7059994at2"/>
<dbReference type="EMBL" id="MQWD01000001">
    <property type="protein sequence ID" value="PAP76951.1"/>
    <property type="molecule type" value="Genomic_DNA"/>
</dbReference>
<dbReference type="RefSeq" id="WP_095510622.1">
    <property type="nucleotide sequence ID" value="NZ_MQWD01000001.1"/>
</dbReference>
<proteinExistence type="predicted"/>
<comment type="caution">
    <text evidence="2">The sequence shown here is derived from an EMBL/GenBank/DDBJ whole genome shotgun (WGS) entry which is preliminary data.</text>
</comment>
<evidence type="ECO:0000313" key="3">
    <source>
        <dbReference type="Proteomes" id="UP000216339"/>
    </source>
</evidence>
<evidence type="ECO:0000256" key="1">
    <source>
        <dbReference type="SAM" id="MobiDB-lite"/>
    </source>
</evidence>